<dbReference type="KEGG" id="clec:106662931"/>
<protein>
    <recommendedName>
        <fullName evidence="6">Peptidase S1 domain-containing protein</fullName>
    </recommendedName>
</protein>
<dbReference type="SMART" id="SM00020">
    <property type="entry name" value="Tryp_SPc"/>
    <property type="match status" value="1"/>
</dbReference>
<dbReference type="Pfam" id="PF00089">
    <property type="entry name" value="Trypsin"/>
    <property type="match status" value="1"/>
</dbReference>
<evidence type="ECO:0000256" key="5">
    <source>
        <dbReference type="SAM" id="SignalP"/>
    </source>
</evidence>
<dbReference type="InterPro" id="IPR043504">
    <property type="entry name" value="Peptidase_S1_PA_chymotrypsin"/>
</dbReference>
<evidence type="ECO:0000259" key="6">
    <source>
        <dbReference type="PROSITE" id="PS50240"/>
    </source>
</evidence>
<dbReference type="PANTHER" id="PTHR24276:SF96">
    <property type="entry name" value="PEPTIDASE S1 DOMAIN-CONTAINING PROTEIN"/>
    <property type="match status" value="1"/>
</dbReference>
<reference evidence="7" key="1">
    <citation type="submission" date="2022-01" db="UniProtKB">
        <authorList>
            <consortium name="EnsemblMetazoa"/>
        </authorList>
    </citation>
    <scope>IDENTIFICATION</scope>
</reference>
<evidence type="ECO:0000256" key="2">
    <source>
        <dbReference type="ARBA" id="ARBA00022801"/>
    </source>
</evidence>
<dbReference type="InterPro" id="IPR050430">
    <property type="entry name" value="Peptidase_S1"/>
</dbReference>
<evidence type="ECO:0000256" key="4">
    <source>
        <dbReference type="ARBA" id="ARBA00023157"/>
    </source>
</evidence>
<keyword evidence="4" id="KW-1015">Disulfide bond</keyword>
<evidence type="ECO:0000256" key="1">
    <source>
        <dbReference type="ARBA" id="ARBA00022670"/>
    </source>
</evidence>
<accession>A0A8I6TE33</accession>
<evidence type="ECO:0000313" key="8">
    <source>
        <dbReference type="Proteomes" id="UP000494040"/>
    </source>
</evidence>
<keyword evidence="8" id="KW-1185">Reference proteome</keyword>
<feature type="chain" id="PRO_5035254480" description="Peptidase S1 domain-containing protein" evidence="5">
    <location>
        <begin position="18"/>
        <end position="316"/>
    </location>
</feature>
<name>A0A8I6TE33_CIMLE</name>
<dbReference type="InterPro" id="IPR001254">
    <property type="entry name" value="Trypsin_dom"/>
</dbReference>
<keyword evidence="5" id="KW-0732">Signal</keyword>
<dbReference type="AlphaFoldDB" id="A0A8I6TE33"/>
<dbReference type="PANTHER" id="PTHR24276">
    <property type="entry name" value="POLYSERASE-RELATED"/>
    <property type="match status" value="1"/>
</dbReference>
<keyword evidence="1" id="KW-0645">Protease</keyword>
<dbReference type="GeneID" id="106662931"/>
<organism evidence="7 8">
    <name type="scientific">Cimex lectularius</name>
    <name type="common">Bed bug</name>
    <name type="synonym">Acanthia lectularia</name>
    <dbReference type="NCBI Taxonomy" id="79782"/>
    <lineage>
        <taxon>Eukaryota</taxon>
        <taxon>Metazoa</taxon>
        <taxon>Ecdysozoa</taxon>
        <taxon>Arthropoda</taxon>
        <taxon>Hexapoda</taxon>
        <taxon>Insecta</taxon>
        <taxon>Pterygota</taxon>
        <taxon>Neoptera</taxon>
        <taxon>Paraneoptera</taxon>
        <taxon>Hemiptera</taxon>
        <taxon>Heteroptera</taxon>
        <taxon>Panheteroptera</taxon>
        <taxon>Cimicomorpha</taxon>
        <taxon>Cimicidae</taxon>
        <taxon>Cimex</taxon>
    </lineage>
</organism>
<dbReference type="Gene3D" id="2.40.10.10">
    <property type="entry name" value="Trypsin-like serine proteases"/>
    <property type="match status" value="1"/>
</dbReference>
<keyword evidence="2" id="KW-0378">Hydrolase</keyword>
<proteinExistence type="predicted"/>
<dbReference type="PROSITE" id="PS50240">
    <property type="entry name" value="TRYPSIN_DOM"/>
    <property type="match status" value="1"/>
</dbReference>
<keyword evidence="3" id="KW-0720">Serine protease</keyword>
<dbReference type="RefSeq" id="XP_014242873.1">
    <property type="nucleotide sequence ID" value="XM_014387387.1"/>
</dbReference>
<sequence length="316" mass="36111">MRRLVLLIVALLTESTSEQIYFGDTAIGRYNFLATITFQETAKDVPSPTCIGTIVTESKVVTSCRCFSSVGNDMRKVRVIGGTVKIYWDDNNPESSKFRQIRTPKSWKRHDSCGPGPTLAKGMWEKDYTLITLNFQFFFGKNLNSAVYLSENKEELVTRQKFFKNNDHRFCKLCWVSGYTATDYRNNRYNIFSSQMISQEVEIISDELCIRMYCGEGKNCIDKQVFMRAGLICARARDPKFMICDGDRGTPLVCQGYVYGYFVGTNDCGNTEKPLIFGEQSELVSFVNYKVLKSSGIKLDPHRYIFAVILLFILID</sequence>
<feature type="domain" description="Peptidase S1" evidence="6">
    <location>
        <begin position="20"/>
        <end position="292"/>
    </location>
</feature>
<dbReference type="EnsemblMetazoa" id="XM_014387387.1">
    <property type="protein sequence ID" value="XP_014242873.1"/>
    <property type="gene ID" value="LOC106662931"/>
</dbReference>
<dbReference type="GO" id="GO:0006508">
    <property type="term" value="P:proteolysis"/>
    <property type="evidence" value="ECO:0007669"/>
    <property type="project" value="UniProtKB-KW"/>
</dbReference>
<dbReference type="Proteomes" id="UP000494040">
    <property type="component" value="Unassembled WGS sequence"/>
</dbReference>
<feature type="signal peptide" evidence="5">
    <location>
        <begin position="1"/>
        <end position="17"/>
    </location>
</feature>
<dbReference type="InterPro" id="IPR009003">
    <property type="entry name" value="Peptidase_S1_PA"/>
</dbReference>
<evidence type="ECO:0000256" key="3">
    <source>
        <dbReference type="ARBA" id="ARBA00022825"/>
    </source>
</evidence>
<dbReference type="SUPFAM" id="SSF50494">
    <property type="entry name" value="Trypsin-like serine proteases"/>
    <property type="match status" value="1"/>
</dbReference>
<dbReference type="OrthoDB" id="8189841at2759"/>
<evidence type="ECO:0000313" key="7">
    <source>
        <dbReference type="EnsemblMetazoa" id="XP_014242873.1"/>
    </source>
</evidence>
<dbReference type="GO" id="GO:0004252">
    <property type="term" value="F:serine-type endopeptidase activity"/>
    <property type="evidence" value="ECO:0007669"/>
    <property type="project" value="InterPro"/>
</dbReference>